<comment type="subcellular location">
    <subcellularLocation>
        <location evidence="1">Secreted</location>
    </subcellularLocation>
</comment>
<reference evidence="9" key="5">
    <citation type="submission" date="2025-09" db="UniProtKB">
        <authorList>
            <consortium name="Ensembl"/>
        </authorList>
    </citation>
    <scope>IDENTIFICATION</scope>
</reference>
<reference evidence="9" key="3">
    <citation type="submission" date="2020-05" db="EMBL/GenBank/DDBJ databases">
        <title>Electrophorus electricus (electric eel) genome, fEleEle1, primary haplotype.</title>
        <authorList>
            <person name="Myers G."/>
            <person name="Meyer A."/>
            <person name="Fedrigo O."/>
            <person name="Formenti G."/>
            <person name="Rhie A."/>
            <person name="Tracey A."/>
            <person name="Sims Y."/>
            <person name="Jarvis E.D."/>
        </authorList>
    </citation>
    <scope>NUCLEOTIDE SEQUENCE [LARGE SCALE GENOMIC DNA]</scope>
</reference>
<dbReference type="PANTHER" id="PTHR11691:SF73">
    <property type="entry name" value="INTERFERON BETA"/>
    <property type="match status" value="1"/>
</dbReference>
<name>A0A4W4GFP8_ELEEL</name>
<dbReference type="SUPFAM" id="SSF47266">
    <property type="entry name" value="4-helical cytokines"/>
    <property type="match status" value="1"/>
</dbReference>
<evidence type="ECO:0000313" key="9">
    <source>
        <dbReference type="Ensembl" id="ENSEEEP00000036375.2"/>
    </source>
</evidence>
<reference evidence="9" key="4">
    <citation type="submission" date="2025-08" db="UniProtKB">
        <authorList>
            <consortium name="Ensembl"/>
        </authorList>
    </citation>
    <scope>IDENTIFICATION</scope>
</reference>
<protein>
    <submittedName>
        <fullName evidence="9">Uncharacterized protein</fullName>
    </submittedName>
</protein>
<evidence type="ECO:0000256" key="3">
    <source>
        <dbReference type="ARBA" id="ARBA00022514"/>
    </source>
</evidence>
<evidence type="ECO:0000313" key="10">
    <source>
        <dbReference type="Proteomes" id="UP000314983"/>
    </source>
</evidence>
<dbReference type="GO" id="GO:0051607">
    <property type="term" value="P:defense response to virus"/>
    <property type="evidence" value="ECO:0007669"/>
    <property type="project" value="UniProtKB-KW"/>
</dbReference>
<evidence type="ECO:0000256" key="5">
    <source>
        <dbReference type="ARBA" id="ARBA00022729"/>
    </source>
</evidence>
<evidence type="ECO:0000256" key="7">
    <source>
        <dbReference type="ARBA" id="ARBA00023157"/>
    </source>
</evidence>
<dbReference type="OMA" id="WNDIAGV"/>
<dbReference type="STRING" id="8005.ENSEEEP00000036375"/>
<dbReference type="GO" id="GO:0005615">
    <property type="term" value="C:extracellular space"/>
    <property type="evidence" value="ECO:0007669"/>
    <property type="project" value="UniProtKB-KW"/>
</dbReference>
<organism evidence="9 10">
    <name type="scientific">Electrophorus electricus</name>
    <name type="common">Electric eel</name>
    <name type="synonym">Gymnotus electricus</name>
    <dbReference type="NCBI Taxonomy" id="8005"/>
    <lineage>
        <taxon>Eukaryota</taxon>
        <taxon>Metazoa</taxon>
        <taxon>Chordata</taxon>
        <taxon>Craniata</taxon>
        <taxon>Vertebrata</taxon>
        <taxon>Euteleostomi</taxon>
        <taxon>Actinopterygii</taxon>
        <taxon>Neopterygii</taxon>
        <taxon>Teleostei</taxon>
        <taxon>Ostariophysi</taxon>
        <taxon>Gymnotiformes</taxon>
        <taxon>Gymnotoidei</taxon>
        <taxon>Gymnotidae</taxon>
        <taxon>Electrophorus</taxon>
    </lineage>
</organism>
<proteinExistence type="inferred from homology"/>
<dbReference type="GO" id="GO:0005125">
    <property type="term" value="F:cytokine activity"/>
    <property type="evidence" value="ECO:0007669"/>
    <property type="project" value="UniProtKB-KW"/>
</dbReference>
<evidence type="ECO:0000256" key="6">
    <source>
        <dbReference type="ARBA" id="ARBA00023118"/>
    </source>
</evidence>
<comment type="similarity">
    <text evidence="2">Belongs to the alpha/beta interferon family.</text>
</comment>
<dbReference type="AlphaFoldDB" id="A0A4W4GFP8"/>
<keyword evidence="5 8" id="KW-0732">Signal</keyword>
<evidence type="ECO:0000256" key="2">
    <source>
        <dbReference type="ARBA" id="ARBA00011033"/>
    </source>
</evidence>
<evidence type="ECO:0000256" key="1">
    <source>
        <dbReference type="ARBA" id="ARBA00004613"/>
    </source>
</evidence>
<dbReference type="Ensembl" id="ENSEEET00000036802.2">
    <property type="protein sequence ID" value="ENSEEEP00000036375.2"/>
    <property type="gene ID" value="ENSEEEG00000017300.2"/>
</dbReference>
<sequence length="181" mass="21112">MAAVNMWGFILLALSCWNYVSGCTWMKTQKKASLSNFQILSNSSISHLELAVSTTTNYHRPAFPNKQYNHSKDHILFILRTLKNVMRVYDGKYDKTDCDQPKLQIFLLDIHRQVSELEQCVSRWLNRRILKKMEIHFKSLISHLKNTDYSAKGWNDIAGVVLRHLRRLDLLAIKTKNDCSL</sequence>
<dbReference type="Proteomes" id="UP000314983">
    <property type="component" value="Chromosome 4"/>
</dbReference>
<keyword evidence="7" id="KW-1015">Disulfide bond</keyword>
<feature type="signal peptide" evidence="8">
    <location>
        <begin position="1"/>
        <end position="22"/>
    </location>
</feature>
<reference evidence="10" key="1">
    <citation type="journal article" date="2014" name="Science">
        <title>Nonhuman genetics. Genomic basis for the convergent evolution of electric organs.</title>
        <authorList>
            <person name="Gallant J.R."/>
            <person name="Traeger L.L."/>
            <person name="Volkening J.D."/>
            <person name="Moffett H."/>
            <person name="Chen P.H."/>
            <person name="Novina C.D."/>
            <person name="Phillips G.N.Jr."/>
            <person name="Anand R."/>
            <person name="Wells G.B."/>
            <person name="Pinch M."/>
            <person name="Guth R."/>
            <person name="Unguez G.A."/>
            <person name="Albert J.S."/>
            <person name="Zakon H.H."/>
            <person name="Samanta M.P."/>
            <person name="Sussman M.R."/>
        </authorList>
    </citation>
    <scope>NUCLEOTIDE SEQUENCE [LARGE SCALE GENOMIC DNA]</scope>
</reference>
<dbReference type="PANTHER" id="PTHR11691">
    <property type="entry name" value="TYPE I INTERFERON"/>
    <property type="match status" value="1"/>
</dbReference>
<dbReference type="InterPro" id="IPR000471">
    <property type="entry name" value="Interferon_alpha/beta/delta"/>
</dbReference>
<evidence type="ECO:0000256" key="4">
    <source>
        <dbReference type="ARBA" id="ARBA00022525"/>
    </source>
</evidence>
<reference evidence="10" key="2">
    <citation type="journal article" date="2017" name="Sci. Adv.">
        <title>A tail of two voltages: Proteomic comparison of the three electric organs of the electric eel.</title>
        <authorList>
            <person name="Traeger L.L."/>
            <person name="Sabat G."/>
            <person name="Barrett-Wilt G.A."/>
            <person name="Wells G.B."/>
            <person name="Sussman M.R."/>
        </authorList>
    </citation>
    <scope>NUCLEOTIDE SEQUENCE [LARGE SCALE GENOMIC DNA]</scope>
</reference>
<evidence type="ECO:0000256" key="8">
    <source>
        <dbReference type="SAM" id="SignalP"/>
    </source>
</evidence>
<dbReference type="InterPro" id="IPR009079">
    <property type="entry name" value="4_helix_cytokine-like_core"/>
</dbReference>
<dbReference type="GO" id="GO:0005126">
    <property type="term" value="F:cytokine receptor binding"/>
    <property type="evidence" value="ECO:0007669"/>
    <property type="project" value="InterPro"/>
</dbReference>
<accession>A0A4W4GFP8</accession>
<keyword evidence="6" id="KW-0051">Antiviral defense</keyword>
<keyword evidence="4" id="KW-0964">Secreted</keyword>
<dbReference type="GO" id="GO:0006955">
    <property type="term" value="P:immune response"/>
    <property type="evidence" value="ECO:0007669"/>
    <property type="project" value="UniProtKB-ARBA"/>
</dbReference>
<dbReference type="Gene3D" id="1.20.1250.10">
    <property type="match status" value="1"/>
</dbReference>
<dbReference type="Pfam" id="PF00143">
    <property type="entry name" value="Interferon"/>
    <property type="match status" value="1"/>
</dbReference>
<dbReference type="GeneTree" id="ENSGT00940000179141"/>
<keyword evidence="10" id="KW-1185">Reference proteome</keyword>
<keyword evidence="3" id="KW-0202">Cytokine</keyword>
<feature type="chain" id="PRO_5044280595" evidence="8">
    <location>
        <begin position="23"/>
        <end position="181"/>
    </location>
</feature>